<comment type="caution">
    <text evidence="1">The sequence shown here is derived from an EMBL/GenBank/DDBJ whole genome shotgun (WGS) entry which is preliminary data.</text>
</comment>
<evidence type="ECO:0000313" key="2">
    <source>
        <dbReference type="Proteomes" id="UP000584867"/>
    </source>
</evidence>
<sequence length="172" mass="18707">MKDLFDPTLADDIKQRIMGVILSHYKVVGPLKTGSFSNDPARGEAIQEAGESEMISVVHIGLPLAPPWVPAEDCEKIASRLIGLRQKMEGAGYRYEVMHASPEGGLAELRKRLQSEPCDAVLIGGGVVADEKLAVFKQQIIEVTRDEAPGAKVLEFDHAVDVQTLLELAFSI</sequence>
<dbReference type="Proteomes" id="UP000584867">
    <property type="component" value="Unassembled WGS sequence"/>
</dbReference>
<evidence type="ECO:0000313" key="1">
    <source>
        <dbReference type="EMBL" id="MBB5066296.1"/>
    </source>
</evidence>
<gene>
    <name evidence="1" type="ORF">HDF15_004673</name>
</gene>
<protein>
    <submittedName>
        <fullName evidence="1">Uncharacterized protein</fullName>
    </submittedName>
</protein>
<dbReference type="EMBL" id="JACHIO010000026">
    <property type="protein sequence ID" value="MBB5066296.1"/>
    <property type="molecule type" value="Genomic_DNA"/>
</dbReference>
<accession>A0A7W7ZW13</accession>
<dbReference type="AlphaFoldDB" id="A0A7W7ZW13"/>
<organism evidence="1 2">
    <name type="scientific">Granulicella mallensis</name>
    <dbReference type="NCBI Taxonomy" id="940614"/>
    <lineage>
        <taxon>Bacteria</taxon>
        <taxon>Pseudomonadati</taxon>
        <taxon>Acidobacteriota</taxon>
        <taxon>Terriglobia</taxon>
        <taxon>Terriglobales</taxon>
        <taxon>Acidobacteriaceae</taxon>
        <taxon>Granulicella</taxon>
    </lineage>
</organism>
<proteinExistence type="predicted"/>
<reference evidence="1 2" key="1">
    <citation type="submission" date="2020-08" db="EMBL/GenBank/DDBJ databases">
        <title>Genomic Encyclopedia of Type Strains, Phase IV (KMG-V): Genome sequencing to study the core and pangenomes of soil and plant-associated prokaryotes.</title>
        <authorList>
            <person name="Whitman W."/>
        </authorList>
    </citation>
    <scope>NUCLEOTIDE SEQUENCE [LARGE SCALE GENOMIC DNA]</scope>
    <source>
        <strain evidence="1 2">X5P3</strain>
    </source>
</reference>
<dbReference type="RefSeq" id="WP_184259680.1">
    <property type="nucleotide sequence ID" value="NZ_JACHIO010000026.1"/>
</dbReference>
<name>A0A7W7ZW13_9BACT</name>